<dbReference type="GO" id="GO:1990414">
    <property type="term" value="P:replication-born double-strand break repair via sister chromatid exchange"/>
    <property type="evidence" value="ECO:0007669"/>
    <property type="project" value="TreeGrafter"/>
</dbReference>
<dbReference type="PANTHER" id="PTHR12585:SF69">
    <property type="entry name" value="FI11703P"/>
    <property type="match status" value="1"/>
</dbReference>
<protein>
    <submittedName>
        <fullName evidence="7">Uncharacterized protein</fullName>
    </submittedName>
</protein>
<feature type="domain" description="Rad21/Rec8-like protein C-terminal eukaryotic" evidence="5">
    <location>
        <begin position="448"/>
        <end position="497"/>
    </location>
</feature>
<dbReference type="InterPro" id="IPR036390">
    <property type="entry name" value="WH_DNA-bd_sf"/>
</dbReference>
<keyword evidence="3" id="KW-0539">Nucleus</keyword>
<dbReference type="EMBL" id="HBGL01013846">
    <property type="protein sequence ID" value="CAD9306307.1"/>
    <property type="molecule type" value="Transcribed_RNA"/>
</dbReference>
<dbReference type="SUPFAM" id="SSF46785">
    <property type="entry name" value="Winged helix' DNA-binding domain"/>
    <property type="match status" value="1"/>
</dbReference>
<dbReference type="InterPro" id="IPR023093">
    <property type="entry name" value="ScpA-like_C"/>
</dbReference>
<organism evidence="7">
    <name type="scientific">Sexangularia sp. CB-2014</name>
    <dbReference type="NCBI Taxonomy" id="1486929"/>
    <lineage>
        <taxon>Eukaryota</taxon>
        <taxon>Amoebozoa</taxon>
        <taxon>Tubulinea</taxon>
        <taxon>Elardia</taxon>
        <taxon>Arcellinida</taxon>
        <taxon>Arcellinida incertae sedis</taxon>
        <taxon>Sexangularia</taxon>
    </lineage>
</organism>
<evidence type="ECO:0000256" key="2">
    <source>
        <dbReference type="ARBA" id="ARBA00009870"/>
    </source>
</evidence>
<evidence type="ECO:0000259" key="6">
    <source>
        <dbReference type="Pfam" id="PF04825"/>
    </source>
</evidence>
<evidence type="ECO:0000256" key="4">
    <source>
        <dbReference type="SAM" id="MobiDB-lite"/>
    </source>
</evidence>
<gene>
    <name evidence="7" type="ORF">SSP0437_LOCUS10807</name>
</gene>
<name>A0A7S1VNY4_9EUKA</name>
<dbReference type="InterPro" id="IPR039781">
    <property type="entry name" value="Rad21/Rec8-like"/>
</dbReference>
<feature type="region of interest" description="Disordered" evidence="4">
    <location>
        <begin position="241"/>
        <end position="265"/>
    </location>
</feature>
<dbReference type="PANTHER" id="PTHR12585">
    <property type="entry name" value="SCC1 / RAD21 FAMILY MEMBER"/>
    <property type="match status" value="1"/>
</dbReference>
<accession>A0A7S1VNY4</accession>
<dbReference type="InterPro" id="IPR006909">
    <property type="entry name" value="Rad21/Rec8_C_eu"/>
</dbReference>
<dbReference type="GO" id="GO:0005634">
    <property type="term" value="C:nucleus"/>
    <property type="evidence" value="ECO:0007669"/>
    <property type="project" value="UniProtKB-SubCell"/>
</dbReference>
<comment type="subcellular location">
    <subcellularLocation>
        <location evidence="1">Nucleus</location>
    </subcellularLocation>
</comment>
<feature type="region of interest" description="Disordered" evidence="4">
    <location>
        <begin position="388"/>
        <end position="426"/>
    </location>
</feature>
<dbReference type="GO" id="GO:0008278">
    <property type="term" value="C:cohesin complex"/>
    <property type="evidence" value="ECO:0007669"/>
    <property type="project" value="InterPro"/>
</dbReference>
<evidence type="ECO:0000256" key="3">
    <source>
        <dbReference type="ARBA" id="ARBA00023242"/>
    </source>
</evidence>
<evidence type="ECO:0000256" key="1">
    <source>
        <dbReference type="ARBA" id="ARBA00004123"/>
    </source>
</evidence>
<sequence>MSGHLLLGVVKIYSRQVKYLMDDASEALVKIKLAFRGDDGTTTKRGKKRTVNLPAGKAGANARAISLAKRRRGGAENVGDNIAGDLADVLGVPGVSGDFAGDIDLALDDDFDFDDLPGFDRMVDVNRARTGDITLDGTPTGAGMPPMDATPEMLRAGTPGGAGGALADFGEYGDVEFGGGFDMDDGFPATPSEMAAGLGVQNRRNSRLPGADGPSALEGDFDLLEMVQDPSNAAGAAADAAAAKRAPARKRRAAGRKRRAPSQDSTIELTSAVIRAQLRDTSSIVRDVVPAPPTKRQMRRRERELLGGAALIDVPLVSNQVAAELADLFTHGYAQTTERLNAGRVDTSARAKAAGADGFAPLAGFDEDFGGDFGGGFDVPADFDAQPFDMGGGDFDPDALSPGASDDDETTTSATETRRRGESEWSENTVRMHQFLQSNFDAAGEPLLSFAAMAEGKRRKTVAATFFELLVLKSASFIELKQDGPFADVLIGRTAKFDEAPRIMEASGAVAAATTTTTTSSTSGL</sequence>
<feature type="domain" description="Rad21/Rec8-like protein N-terminal" evidence="6">
    <location>
        <begin position="1"/>
        <end position="39"/>
    </location>
</feature>
<comment type="similarity">
    <text evidence="2">Belongs to the rad21 family.</text>
</comment>
<dbReference type="Gene3D" id="1.10.10.580">
    <property type="entry name" value="Structural maintenance of chromosome 1. Chain E"/>
    <property type="match status" value="1"/>
</dbReference>
<dbReference type="InterPro" id="IPR006910">
    <property type="entry name" value="Rad21_Rec8_N"/>
</dbReference>
<reference evidence="7" key="1">
    <citation type="submission" date="2021-01" db="EMBL/GenBank/DDBJ databases">
        <authorList>
            <person name="Corre E."/>
            <person name="Pelletier E."/>
            <person name="Niang G."/>
            <person name="Scheremetjew M."/>
            <person name="Finn R."/>
            <person name="Kale V."/>
            <person name="Holt S."/>
            <person name="Cochrane G."/>
            <person name="Meng A."/>
            <person name="Brown T."/>
            <person name="Cohen L."/>
        </authorList>
    </citation>
    <scope>NUCLEOTIDE SEQUENCE</scope>
    <source>
        <strain evidence="7">ATCC 50979</strain>
    </source>
</reference>
<evidence type="ECO:0000313" key="7">
    <source>
        <dbReference type="EMBL" id="CAD9306307.1"/>
    </source>
</evidence>
<dbReference type="Pfam" id="PF04824">
    <property type="entry name" value="Rad21_Rec8"/>
    <property type="match status" value="1"/>
</dbReference>
<dbReference type="GO" id="GO:0007062">
    <property type="term" value="P:sister chromatid cohesion"/>
    <property type="evidence" value="ECO:0007669"/>
    <property type="project" value="InterPro"/>
</dbReference>
<proteinExistence type="inferred from homology"/>
<dbReference type="AlphaFoldDB" id="A0A7S1VNY4"/>
<feature type="compositionally biased region" description="Basic residues" evidence="4">
    <location>
        <begin position="246"/>
        <end position="260"/>
    </location>
</feature>
<dbReference type="Pfam" id="PF04825">
    <property type="entry name" value="Rad21_Rec8_N"/>
    <property type="match status" value="1"/>
</dbReference>
<evidence type="ECO:0000259" key="5">
    <source>
        <dbReference type="Pfam" id="PF04824"/>
    </source>
</evidence>
<dbReference type="GO" id="GO:0003682">
    <property type="term" value="F:chromatin binding"/>
    <property type="evidence" value="ECO:0007669"/>
    <property type="project" value="TreeGrafter"/>
</dbReference>